<name>B1MK88_MYCA9</name>
<dbReference type="EMBL" id="CU458896">
    <property type="protein sequence ID" value="CAM61180.1"/>
    <property type="molecule type" value="Genomic_DNA"/>
</dbReference>
<evidence type="ECO:0000313" key="1">
    <source>
        <dbReference type="EMBL" id="CAM61180.1"/>
    </source>
</evidence>
<accession>B1MK88</accession>
<sequence length="56" mass="6122">MDIVDEVRGQVQRLVVVDDDLLYLVDGQVREVAYAILSSVTQEIAVAVSDLFVASV</sequence>
<reference evidence="1 2" key="1">
    <citation type="journal article" date="2009" name="PLoS ONE">
        <title>Non mycobacterial virulence genes in the genome of the emerging pathogen Mycobacterium abscessus.</title>
        <authorList>
            <person name="Ripoll F."/>
            <person name="Pasek S."/>
            <person name="Schenowitz C."/>
            <person name="Dossat C."/>
            <person name="Barbe V."/>
            <person name="Rottman M."/>
            <person name="Macheras E."/>
            <person name="Heym B."/>
            <person name="Herrmann J.L."/>
            <person name="Daffe M."/>
            <person name="Brosch R."/>
            <person name="Risler J.L."/>
            <person name="Gaillard J.L."/>
        </authorList>
    </citation>
    <scope>NUCLEOTIDE SEQUENCE [LARGE SCALE GENOMIC DNA]</scope>
    <source>
        <strain evidence="2">ATCC 19977 / DSM 44196 / CCUG 20993 / CIP 104536 / JCM 13569 / NCTC 13031 / TMC 1543 / L948</strain>
    </source>
</reference>
<dbReference type="AlphaFoldDB" id="B1MK88"/>
<dbReference type="Proteomes" id="UP000007137">
    <property type="component" value="Chromosome"/>
</dbReference>
<protein>
    <submittedName>
        <fullName evidence="1">Uncharacterized protein</fullName>
    </submittedName>
</protein>
<proteinExistence type="predicted"/>
<keyword evidence="2" id="KW-1185">Reference proteome</keyword>
<gene>
    <name evidence="1" type="ordered locus">MAB_1091</name>
</gene>
<organism evidence="1 2">
    <name type="scientific">Mycobacteroides abscessus (strain ATCC 19977 / DSM 44196 / CCUG 20993 / CIP 104536 / JCM 13569 / NCTC 13031 / TMC 1543 / L948)</name>
    <name type="common">Mycobacterium abscessus</name>
    <dbReference type="NCBI Taxonomy" id="561007"/>
    <lineage>
        <taxon>Bacteria</taxon>
        <taxon>Bacillati</taxon>
        <taxon>Actinomycetota</taxon>
        <taxon>Actinomycetes</taxon>
        <taxon>Mycobacteriales</taxon>
        <taxon>Mycobacteriaceae</taxon>
        <taxon>Mycobacteroides</taxon>
        <taxon>Mycobacteroides abscessus</taxon>
    </lineage>
</organism>
<dbReference type="KEGG" id="mab:MAB_1091"/>
<evidence type="ECO:0000313" key="2">
    <source>
        <dbReference type="Proteomes" id="UP000007137"/>
    </source>
</evidence>